<evidence type="ECO:0000313" key="2">
    <source>
        <dbReference type="EMBL" id="GCE63987.1"/>
    </source>
</evidence>
<feature type="compositionally biased region" description="Polar residues" evidence="1">
    <location>
        <begin position="58"/>
        <end position="81"/>
    </location>
</feature>
<dbReference type="AlphaFoldDB" id="A0A478FS07"/>
<gene>
    <name evidence="2" type="ORF">MHSWG343_09950</name>
</gene>
<evidence type="ECO:0000313" key="3">
    <source>
        <dbReference type="Proteomes" id="UP000324831"/>
    </source>
</evidence>
<reference evidence="2 3" key="1">
    <citation type="submission" date="2019-01" db="EMBL/GenBank/DDBJ databases">
        <title>Draft genome sequences of Candidatus Mycoplasma haemohominis SWG34-3 identified from a patient with pyrexia, anemia and liver dysfunction.</title>
        <authorList>
            <person name="Sekizuka T."/>
            <person name="Hattori N."/>
            <person name="Katano H."/>
            <person name="Takuma T."/>
            <person name="Ito T."/>
            <person name="Arai N."/>
            <person name="Yanai R."/>
            <person name="Ishii S."/>
            <person name="Miura Y."/>
            <person name="Tokunaga T."/>
            <person name="Watanabe H."/>
            <person name="Nomura N."/>
            <person name="Eguchi J."/>
            <person name="Arai T."/>
            <person name="Hasegawa H."/>
            <person name="Nakamaki T."/>
            <person name="Wakita T."/>
            <person name="Niki Y."/>
            <person name="Kuroda M."/>
        </authorList>
    </citation>
    <scope>NUCLEOTIDE SEQUENCE [LARGE SCALE GENOMIC DNA]</scope>
    <source>
        <strain evidence="2">SWG34-3</strain>
    </source>
</reference>
<dbReference type="Proteomes" id="UP000324831">
    <property type="component" value="Unassembled WGS sequence"/>
</dbReference>
<sequence length="393" mass="43929">MSIFSTIVKAVTATGVVSGAAGVGSKMYLKNGHGFGTMDVNATSNTTGSNTATPTNSESPSSKNTSANTQDQPVTDTTKTTYGSELVKNKYKLVDSNTEETVLLNIMMERLDPTKDKLKYEENKRFSVSPEIEFGFKEFKSSLDGKEYSTTVLQKPDSKYVDPWRQACIQALAVEVTEAQWKNTSSNEGKEMARLREWCTIPTVEQVLKRHKLTPLNTDESKNTDDDKWREVISGGWFKKEGSKKNWEDQSFIKDSSDLTIVVGTGEVGVQSKESVTTEQINVFKKRCKAELSRDFTRANFYLTTQFINGIKDNKPVIDPFQEAALFCVKPFTASEYITTSLQGLVSNNIEVKSDDYCYLTDINQKDSWTTNNPIGGKSFWCAVRALYKAKTK</sequence>
<protein>
    <submittedName>
        <fullName evidence="2">Uncharacterized protein</fullName>
    </submittedName>
</protein>
<dbReference type="EMBL" id="BIMN01000007">
    <property type="protein sequence ID" value="GCE63987.1"/>
    <property type="molecule type" value="Genomic_DNA"/>
</dbReference>
<evidence type="ECO:0000256" key="1">
    <source>
        <dbReference type="SAM" id="MobiDB-lite"/>
    </source>
</evidence>
<organism evidence="2 3">
    <name type="scientific">Candidatus Mycoplasma haematohominis</name>
    <dbReference type="NCBI Taxonomy" id="1494318"/>
    <lineage>
        <taxon>Bacteria</taxon>
        <taxon>Bacillati</taxon>
        <taxon>Mycoplasmatota</taxon>
        <taxon>Mollicutes</taxon>
        <taxon>Mycoplasmataceae</taxon>
        <taxon>Mycoplasma</taxon>
    </lineage>
</organism>
<proteinExistence type="predicted"/>
<accession>A0A478FS07</accession>
<feature type="region of interest" description="Disordered" evidence="1">
    <location>
        <begin position="40"/>
        <end position="81"/>
    </location>
</feature>
<feature type="compositionally biased region" description="Low complexity" evidence="1">
    <location>
        <begin position="41"/>
        <end position="57"/>
    </location>
</feature>
<name>A0A478FS07_9MOLU</name>
<comment type="caution">
    <text evidence="2">The sequence shown here is derived from an EMBL/GenBank/DDBJ whole genome shotgun (WGS) entry which is preliminary data.</text>
</comment>